<name>A0A2V1D3D2_9PLEO</name>
<accession>A0A2V1D3D2</accession>
<gene>
    <name evidence="1" type="ORF">DM02DRAFT_482207</name>
</gene>
<dbReference type="EMBL" id="KZ805672">
    <property type="protein sequence ID" value="PVH92522.1"/>
    <property type="molecule type" value="Genomic_DNA"/>
</dbReference>
<feature type="non-terminal residue" evidence="1">
    <location>
        <position position="1"/>
    </location>
</feature>
<dbReference type="OrthoDB" id="5599418at2759"/>
<dbReference type="AlphaFoldDB" id="A0A2V1D3D2"/>
<sequence>AAVTQADFDKYMDRMERPEMTEEEIKDKLPEFLKSRVKAFSPAEANKLPPHRQGVDHAIVLADDSRVARPHIYGLTRMEAEAVKVYIDEMLGKGY</sequence>
<dbReference type="STRING" id="97972.A0A2V1D3D2"/>
<evidence type="ECO:0000313" key="1">
    <source>
        <dbReference type="EMBL" id="PVH92522.1"/>
    </source>
</evidence>
<reference evidence="1 2" key="1">
    <citation type="journal article" date="2018" name="Sci. Rep.">
        <title>Comparative genomics provides insights into the lifestyle and reveals functional heterogeneity of dark septate endophytic fungi.</title>
        <authorList>
            <person name="Knapp D.G."/>
            <person name="Nemeth J.B."/>
            <person name="Barry K."/>
            <person name="Hainaut M."/>
            <person name="Henrissat B."/>
            <person name="Johnson J."/>
            <person name="Kuo A."/>
            <person name="Lim J.H.P."/>
            <person name="Lipzen A."/>
            <person name="Nolan M."/>
            <person name="Ohm R.A."/>
            <person name="Tamas L."/>
            <person name="Grigoriev I.V."/>
            <person name="Spatafora J.W."/>
            <person name="Nagy L.G."/>
            <person name="Kovacs G.M."/>
        </authorList>
    </citation>
    <scope>NUCLEOTIDE SEQUENCE [LARGE SCALE GENOMIC DNA]</scope>
    <source>
        <strain evidence="1 2">DSE2036</strain>
    </source>
</reference>
<organism evidence="1 2">
    <name type="scientific">Periconia macrospinosa</name>
    <dbReference type="NCBI Taxonomy" id="97972"/>
    <lineage>
        <taxon>Eukaryota</taxon>
        <taxon>Fungi</taxon>
        <taxon>Dikarya</taxon>
        <taxon>Ascomycota</taxon>
        <taxon>Pezizomycotina</taxon>
        <taxon>Dothideomycetes</taxon>
        <taxon>Pleosporomycetidae</taxon>
        <taxon>Pleosporales</taxon>
        <taxon>Massarineae</taxon>
        <taxon>Periconiaceae</taxon>
        <taxon>Periconia</taxon>
    </lineage>
</organism>
<evidence type="ECO:0000313" key="2">
    <source>
        <dbReference type="Proteomes" id="UP000244855"/>
    </source>
</evidence>
<protein>
    <submittedName>
        <fullName evidence="1">Uncharacterized protein</fullName>
    </submittedName>
</protein>
<proteinExistence type="predicted"/>
<keyword evidence="2" id="KW-1185">Reference proteome</keyword>
<dbReference type="Proteomes" id="UP000244855">
    <property type="component" value="Unassembled WGS sequence"/>
</dbReference>
<feature type="non-terminal residue" evidence="1">
    <location>
        <position position="95"/>
    </location>
</feature>